<dbReference type="InterPro" id="IPR023881">
    <property type="entry name" value="Thiol_BshA"/>
</dbReference>
<evidence type="ECO:0000313" key="3">
    <source>
        <dbReference type="EMBL" id="SHK73373.1"/>
    </source>
</evidence>
<evidence type="ECO:0000313" key="4">
    <source>
        <dbReference type="Proteomes" id="UP000184474"/>
    </source>
</evidence>
<dbReference type="InterPro" id="IPR028098">
    <property type="entry name" value="Glyco_trans_4-like_N"/>
</dbReference>
<dbReference type="Gene3D" id="3.40.50.2000">
    <property type="entry name" value="Glycogen Phosphorylase B"/>
    <property type="match status" value="2"/>
</dbReference>
<dbReference type="PANTHER" id="PTHR45947:SF3">
    <property type="entry name" value="SULFOQUINOVOSYL TRANSFERASE SQD2"/>
    <property type="match status" value="1"/>
</dbReference>
<gene>
    <name evidence="3" type="ORF">SAMN04488028_10817</name>
</gene>
<dbReference type="Pfam" id="PF13439">
    <property type="entry name" value="Glyco_transf_4"/>
    <property type="match status" value="1"/>
</dbReference>
<dbReference type="AlphaFoldDB" id="A0A1M6UW61"/>
<protein>
    <submittedName>
        <fullName evidence="3">N-acetyl-alpha-D-glucosaminyl L-malate synthase BshA</fullName>
    </submittedName>
</protein>
<dbReference type="InterPro" id="IPR050194">
    <property type="entry name" value="Glycosyltransferase_grp1"/>
</dbReference>
<dbReference type="GO" id="GO:0016757">
    <property type="term" value="F:glycosyltransferase activity"/>
    <property type="evidence" value="ECO:0007669"/>
    <property type="project" value="InterPro"/>
</dbReference>
<proteinExistence type="predicted"/>
<accession>A0A1M6UW61</accession>
<organism evidence="3 4">
    <name type="scientific">Reichenbachiella agariperforans</name>
    <dbReference type="NCBI Taxonomy" id="156994"/>
    <lineage>
        <taxon>Bacteria</taxon>
        <taxon>Pseudomonadati</taxon>
        <taxon>Bacteroidota</taxon>
        <taxon>Cytophagia</taxon>
        <taxon>Cytophagales</taxon>
        <taxon>Reichenbachiellaceae</taxon>
        <taxon>Reichenbachiella</taxon>
    </lineage>
</organism>
<keyword evidence="4" id="KW-1185">Reference proteome</keyword>
<sequence>MVLNIADRGGRYITYGTKYKFMKIGIVCYPTYGGSGVVATELGKALAQEGHKVHFITYSQPTRLDFFNENLFYHEVDIKPYPLFQYPPYEIALASKMVDVAKHEKLDLFHVHYAVPHASAAFMAREILKTEGYDIPFITTLHGTDITIVGKDASLAPVVTFSINQSNGITSVSDDLRRDTLEHFNIQKDIKVIPNFIDLKRFKKQKKDHFKKAICQNDEKLIVHTSNFRKVKRVEDVIKVFCKIREKIPAKLLLVGDGPERTHIEALARDTVCQGDDVRFLGKLEAVEEVLSVSDLFLMTSEKESFGLAALEAMACEVPLVSTDAGGLPELNKDGDSGYICKVGDVDAMAEAALKILDDANLPGFKQRALARAKVFDLKNILPMYEEFYIQTVKDYKQVVVS</sequence>
<dbReference type="InterPro" id="IPR001296">
    <property type="entry name" value="Glyco_trans_1"/>
</dbReference>
<dbReference type="Pfam" id="PF00534">
    <property type="entry name" value="Glycos_transf_1"/>
    <property type="match status" value="1"/>
</dbReference>
<name>A0A1M6UW61_REIAG</name>
<dbReference type="PANTHER" id="PTHR45947">
    <property type="entry name" value="SULFOQUINOVOSYL TRANSFERASE SQD2"/>
    <property type="match status" value="1"/>
</dbReference>
<evidence type="ECO:0000259" key="1">
    <source>
        <dbReference type="Pfam" id="PF00534"/>
    </source>
</evidence>
<evidence type="ECO:0000259" key="2">
    <source>
        <dbReference type="Pfam" id="PF13439"/>
    </source>
</evidence>
<dbReference type="STRING" id="156994.SAMN04488028_10817"/>
<dbReference type="SUPFAM" id="SSF53756">
    <property type="entry name" value="UDP-Glycosyltransferase/glycogen phosphorylase"/>
    <property type="match status" value="1"/>
</dbReference>
<feature type="domain" description="Glycosyl transferase family 1" evidence="1">
    <location>
        <begin position="207"/>
        <end position="362"/>
    </location>
</feature>
<feature type="domain" description="Glycosyltransferase subfamily 4-like N-terminal" evidence="2">
    <location>
        <begin position="32"/>
        <end position="201"/>
    </location>
</feature>
<dbReference type="GO" id="GO:0071793">
    <property type="term" value="P:bacillithiol biosynthetic process"/>
    <property type="evidence" value="ECO:0007669"/>
    <property type="project" value="InterPro"/>
</dbReference>
<dbReference type="EMBL" id="FRAA01000008">
    <property type="protein sequence ID" value="SHK73373.1"/>
    <property type="molecule type" value="Genomic_DNA"/>
</dbReference>
<dbReference type="NCBIfam" id="TIGR03999">
    <property type="entry name" value="thiol_BshA"/>
    <property type="match status" value="1"/>
</dbReference>
<dbReference type="Proteomes" id="UP000184474">
    <property type="component" value="Unassembled WGS sequence"/>
</dbReference>
<reference evidence="4" key="1">
    <citation type="submission" date="2016-11" db="EMBL/GenBank/DDBJ databases">
        <authorList>
            <person name="Varghese N."/>
            <person name="Submissions S."/>
        </authorList>
    </citation>
    <scope>NUCLEOTIDE SEQUENCE [LARGE SCALE GENOMIC DNA]</scope>
    <source>
        <strain evidence="4">DSM 26134</strain>
    </source>
</reference>